<gene>
    <name evidence="11" type="ORF">MKZ38_008297</name>
</gene>
<feature type="compositionally biased region" description="Polar residues" evidence="9">
    <location>
        <begin position="76"/>
        <end position="90"/>
    </location>
</feature>
<dbReference type="GO" id="GO:0046873">
    <property type="term" value="F:metal ion transmembrane transporter activity"/>
    <property type="evidence" value="ECO:0007669"/>
    <property type="project" value="InterPro"/>
</dbReference>
<feature type="compositionally biased region" description="Low complexity" evidence="9">
    <location>
        <begin position="60"/>
        <end position="75"/>
    </location>
</feature>
<keyword evidence="12" id="KW-1185">Reference proteome</keyword>
<accession>A0AAD5WNQ4</accession>
<evidence type="ECO:0000256" key="9">
    <source>
        <dbReference type="SAM" id="MobiDB-lite"/>
    </source>
</evidence>
<keyword evidence="7" id="KW-0496">Mitochondrion</keyword>
<dbReference type="Pfam" id="PF01544">
    <property type="entry name" value="CorA"/>
    <property type="match status" value="1"/>
</dbReference>
<evidence type="ECO:0000256" key="7">
    <source>
        <dbReference type="ARBA" id="ARBA00023128"/>
    </source>
</evidence>
<dbReference type="EMBL" id="JAKWBI020000572">
    <property type="protein sequence ID" value="KAJ2893740.1"/>
    <property type="molecule type" value="Genomic_DNA"/>
</dbReference>
<reference evidence="11" key="1">
    <citation type="submission" date="2022-07" db="EMBL/GenBank/DDBJ databases">
        <title>Draft genome sequence of Zalerion maritima ATCC 34329, a (micro)plastics degrading marine fungus.</title>
        <authorList>
            <person name="Paco A."/>
            <person name="Goncalves M.F.M."/>
            <person name="Rocha-Santos T.A.P."/>
            <person name="Alves A."/>
        </authorList>
    </citation>
    <scope>NUCLEOTIDE SEQUENCE</scope>
    <source>
        <strain evidence="11">ATCC 34329</strain>
    </source>
</reference>
<feature type="transmembrane region" description="Helical" evidence="10">
    <location>
        <begin position="1030"/>
        <end position="1055"/>
    </location>
</feature>
<evidence type="ECO:0000256" key="10">
    <source>
        <dbReference type="SAM" id="Phobius"/>
    </source>
</evidence>
<name>A0AAD5WNQ4_9PEZI</name>
<evidence type="ECO:0000256" key="6">
    <source>
        <dbReference type="ARBA" id="ARBA00022989"/>
    </source>
</evidence>
<dbReference type="InterPro" id="IPR045863">
    <property type="entry name" value="CorA_TM1_TM2"/>
</dbReference>
<feature type="compositionally biased region" description="Basic and acidic residues" evidence="9">
    <location>
        <begin position="93"/>
        <end position="115"/>
    </location>
</feature>
<evidence type="ECO:0000256" key="5">
    <source>
        <dbReference type="ARBA" id="ARBA00022824"/>
    </source>
</evidence>
<dbReference type="GO" id="GO:0005739">
    <property type="term" value="C:mitochondrion"/>
    <property type="evidence" value="ECO:0007669"/>
    <property type="project" value="UniProtKB-SubCell"/>
</dbReference>
<evidence type="ECO:0000313" key="11">
    <source>
        <dbReference type="EMBL" id="KAJ2893740.1"/>
    </source>
</evidence>
<dbReference type="Gene3D" id="1.20.58.340">
    <property type="entry name" value="Magnesium transport protein CorA, transmembrane region"/>
    <property type="match status" value="1"/>
</dbReference>
<feature type="region of interest" description="Disordered" evidence="9">
    <location>
        <begin position="47"/>
        <end position="125"/>
    </location>
</feature>
<comment type="caution">
    <text evidence="11">The sequence shown here is derived from an EMBL/GenBank/DDBJ whole genome shotgun (WGS) entry which is preliminary data.</text>
</comment>
<feature type="region of interest" description="Disordered" evidence="9">
    <location>
        <begin position="1091"/>
        <end position="1124"/>
    </location>
</feature>
<dbReference type="PANTHER" id="PTHR48182:SF2">
    <property type="entry name" value="PROTEIN SERAC1"/>
    <property type="match status" value="1"/>
</dbReference>
<dbReference type="PANTHER" id="PTHR48182">
    <property type="entry name" value="PROTEIN SERAC1"/>
    <property type="match status" value="1"/>
</dbReference>
<evidence type="ECO:0000313" key="12">
    <source>
        <dbReference type="Proteomes" id="UP001201980"/>
    </source>
</evidence>
<dbReference type="GO" id="GO:0016020">
    <property type="term" value="C:membrane"/>
    <property type="evidence" value="ECO:0007669"/>
    <property type="project" value="UniProtKB-SubCell"/>
</dbReference>
<evidence type="ECO:0000256" key="8">
    <source>
        <dbReference type="ARBA" id="ARBA00023136"/>
    </source>
</evidence>
<dbReference type="SUPFAM" id="SSF144083">
    <property type="entry name" value="Magnesium transport protein CorA, transmembrane region"/>
    <property type="match status" value="1"/>
</dbReference>
<evidence type="ECO:0000256" key="3">
    <source>
        <dbReference type="ARBA" id="ARBA00004240"/>
    </source>
</evidence>
<dbReference type="InterPro" id="IPR002523">
    <property type="entry name" value="MgTranspt_CorA/ZnTranspt_ZntB"/>
</dbReference>
<keyword evidence="5" id="KW-0256">Endoplasmic reticulum</keyword>
<evidence type="ECO:0000256" key="4">
    <source>
        <dbReference type="ARBA" id="ARBA00022692"/>
    </source>
</evidence>
<dbReference type="InterPro" id="IPR052374">
    <property type="entry name" value="SERAC1"/>
</dbReference>
<protein>
    <submittedName>
        <fullName evidence="11">Uncharacterized protein</fullName>
    </submittedName>
</protein>
<comment type="subcellular location">
    <subcellularLocation>
        <location evidence="3">Endoplasmic reticulum</location>
    </subcellularLocation>
    <subcellularLocation>
        <location evidence="1">Membrane</location>
        <topology evidence="1">Multi-pass membrane protein</topology>
    </subcellularLocation>
    <subcellularLocation>
        <location evidence="2">Mitochondrion</location>
    </subcellularLocation>
</comment>
<dbReference type="AlphaFoldDB" id="A0AAD5WNQ4"/>
<sequence length="1166" mass="130300">MESRLCCIACIHHKQYKWDGVPNTPPTPNLGPGRFATHANIRRFIPSAMSTPGGHLRPETAASAALSRSTSRQSSNYSDTENPARSNVSVAPSEEREPGRRPQRRHEGFQDEDVTRNPQLESFDRNYSKPTAVDIVLVPSIGGHSRNTWQVKGSCWILQEFSESDEVRFLVYRHREAEAGMTLDSASRDLLSELMNFRKKNVTSPRRGLVAKVALNMAMESRNLAEASIAQDCYGVTFFATPHMGSGVLSAPVLGESVQEVLRLSQPFPQEIARILAPGNARLQSINEKFREVAFQSLVKVWSFYETQDTQLTTPADSTGPLRPLLQSSTRSRQIPILKATISPMSSSRLGFSHEVLCGLELSHANCPTFHLCAQARNQYVAELKKSIANAKSLSSHFNPDLDAIERQIELETHSLYRGPDLESERGSLLRVWTSSKSLHQFLEQGSEDETKETELNQVPVQEFQGVNRTATWDRTPIKIVPLDGKSTYISRGLLLGRDASEDAQSANLRITLLQPSDKHLAVRWTHLPYTNPLWVKKILSKIQPDCKNLDFFKDADGSSFLRRGRYQGSYHGTCTVSGVSHNFASRPSPGVPLKFCNIRLPYLHYDSYKSLIRLREVIQLRLSHGRSNPVPGPINSVGLRVVWENITQEPPLNCRRTLDQYGYPMIRDSRARDDDQMIYKMSRAKRGISGQATKASYIDSVVLGGKWASKQAIHGDKVSALGHGHAAAVLTGKSADDVLDGKVLMVDSLWISIANDMDIVTFFPKRESFGPEHGFPVSTADLKESIYSAVNSDPTTRCDTPYDLAAFAVLHAVTVLIDLSSDAELKVFDMFDEAICILTETITTSLKSFRDGRASNIGFHGNSDIPLRHKLMHENYRAERLNRDCTTSMLDLRDCGDELRILEKLFREQSTVVEQLIEFYQQHGHSISQHGLGYLRKAEEHLGDYQRQAKELILRLDELDQPYNRLIDLVTRQGQWDEARWSRIQASLASRQAKSLMILSVASVIFMPLSFFTSLWGMEVSEWQDEGKLSLRLVGAISLPVSFFLCFVALAAAFSDVAYSVAAGISVEANDTMGRMRRLWEAKIRGTAAADGARRDASEGPTHGGRRTGSLWKTLGRPGPGRGGGLEMSVDFWDDQMGSKMADNYEIPLSNRNIKGKTETFMFNN</sequence>
<proteinExistence type="predicted"/>
<organism evidence="11 12">
    <name type="scientific">Zalerion maritima</name>
    <dbReference type="NCBI Taxonomy" id="339359"/>
    <lineage>
        <taxon>Eukaryota</taxon>
        <taxon>Fungi</taxon>
        <taxon>Dikarya</taxon>
        <taxon>Ascomycota</taxon>
        <taxon>Pezizomycotina</taxon>
        <taxon>Sordariomycetes</taxon>
        <taxon>Lulworthiomycetidae</taxon>
        <taxon>Lulworthiales</taxon>
        <taxon>Lulworthiaceae</taxon>
        <taxon>Zalerion</taxon>
    </lineage>
</organism>
<keyword evidence="8 10" id="KW-0472">Membrane</keyword>
<keyword evidence="6 10" id="KW-1133">Transmembrane helix</keyword>
<feature type="transmembrane region" description="Helical" evidence="10">
    <location>
        <begin position="997"/>
        <end position="1018"/>
    </location>
</feature>
<evidence type="ECO:0000256" key="1">
    <source>
        <dbReference type="ARBA" id="ARBA00004141"/>
    </source>
</evidence>
<dbReference type="GO" id="GO:0005783">
    <property type="term" value="C:endoplasmic reticulum"/>
    <property type="evidence" value="ECO:0007669"/>
    <property type="project" value="UniProtKB-SubCell"/>
</dbReference>
<keyword evidence="4 10" id="KW-0812">Transmembrane</keyword>
<evidence type="ECO:0000256" key="2">
    <source>
        <dbReference type="ARBA" id="ARBA00004173"/>
    </source>
</evidence>
<dbReference type="Proteomes" id="UP001201980">
    <property type="component" value="Unassembled WGS sequence"/>
</dbReference>